<feature type="transmembrane region" description="Helical" evidence="2">
    <location>
        <begin position="27"/>
        <end position="44"/>
    </location>
</feature>
<dbReference type="NCBIfam" id="NF008528">
    <property type="entry name" value="PRK11463.1-2"/>
    <property type="match status" value="1"/>
</dbReference>
<evidence type="ECO:0000313" key="4">
    <source>
        <dbReference type="Proteomes" id="UP000292423"/>
    </source>
</evidence>
<dbReference type="InterPro" id="IPR007313">
    <property type="entry name" value="FxsA"/>
</dbReference>
<keyword evidence="2" id="KW-0812">Transmembrane</keyword>
<protein>
    <submittedName>
        <fullName evidence="3">UPF0716 protein FxsA</fullName>
    </submittedName>
</protein>
<name>A0A4Q7YJM6_9GAMM</name>
<dbReference type="Pfam" id="PF04186">
    <property type="entry name" value="FxsA"/>
    <property type="match status" value="1"/>
</dbReference>
<dbReference type="GO" id="GO:0016020">
    <property type="term" value="C:membrane"/>
    <property type="evidence" value="ECO:0007669"/>
    <property type="project" value="InterPro"/>
</dbReference>
<reference evidence="3 4" key="1">
    <citation type="submission" date="2019-02" db="EMBL/GenBank/DDBJ databases">
        <title>Genomic Encyclopedia of Type Strains, Phase IV (KMG-IV): sequencing the most valuable type-strain genomes for metagenomic binning, comparative biology and taxonomic classification.</title>
        <authorList>
            <person name="Goeker M."/>
        </authorList>
    </citation>
    <scope>NUCLEOTIDE SEQUENCE [LARGE SCALE GENOMIC DNA]</scope>
    <source>
        <strain evidence="3 4">DSM 105135</strain>
    </source>
</reference>
<feature type="region of interest" description="Disordered" evidence="1">
    <location>
        <begin position="133"/>
        <end position="181"/>
    </location>
</feature>
<keyword evidence="4" id="KW-1185">Reference proteome</keyword>
<keyword evidence="2" id="KW-1133">Transmembrane helix</keyword>
<feature type="compositionally biased region" description="Basic and acidic residues" evidence="1">
    <location>
        <begin position="162"/>
        <end position="181"/>
    </location>
</feature>
<dbReference type="EMBL" id="SHKX01000015">
    <property type="protein sequence ID" value="RZU36993.1"/>
    <property type="molecule type" value="Genomic_DNA"/>
</dbReference>
<dbReference type="RefSeq" id="WP_130414998.1">
    <property type="nucleotide sequence ID" value="NZ_SHKX01000015.1"/>
</dbReference>
<dbReference type="Proteomes" id="UP000292423">
    <property type="component" value="Unassembled WGS sequence"/>
</dbReference>
<proteinExistence type="predicted"/>
<keyword evidence="2" id="KW-0472">Membrane</keyword>
<gene>
    <name evidence="3" type="ORF">EV700_2857</name>
</gene>
<sequence length="181" mass="19386">MKGLLLLAIPVAEIILSIWLGKKIGGWMLLLWFVMAFFVGRQLMRSSTQVLMPQMAKMQSGQSPEMSADLLAAMCTALAGFLFIVPGVITDGIGVLLLLPPVQALMRDQLSAAIKGRGQGFMMMGGFGGAQSPFGGPSPFGQGGPFGQGSPFGRDNSQVFDGEAREVKPETEIKRIDHKDQ</sequence>
<dbReference type="AlphaFoldDB" id="A0A4Q7YJM6"/>
<dbReference type="OrthoDB" id="6712592at2"/>
<accession>A0A4Q7YJM6</accession>
<comment type="caution">
    <text evidence="3">The sequence shown here is derived from an EMBL/GenBank/DDBJ whole genome shotgun (WGS) entry which is preliminary data.</text>
</comment>
<organism evidence="3 4">
    <name type="scientific">Fluviicoccus keumensis</name>
    <dbReference type="NCBI Taxonomy" id="1435465"/>
    <lineage>
        <taxon>Bacteria</taxon>
        <taxon>Pseudomonadati</taxon>
        <taxon>Pseudomonadota</taxon>
        <taxon>Gammaproteobacteria</taxon>
        <taxon>Moraxellales</taxon>
        <taxon>Moraxellaceae</taxon>
        <taxon>Fluviicoccus</taxon>
    </lineage>
</organism>
<dbReference type="PANTHER" id="PTHR35335">
    <property type="entry name" value="UPF0716 PROTEIN FXSA"/>
    <property type="match status" value="1"/>
</dbReference>
<evidence type="ECO:0000313" key="3">
    <source>
        <dbReference type="EMBL" id="RZU36993.1"/>
    </source>
</evidence>
<evidence type="ECO:0000256" key="2">
    <source>
        <dbReference type="SAM" id="Phobius"/>
    </source>
</evidence>
<dbReference type="PANTHER" id="PTHR35335:SF1">
    <property type="entry name" value="UPF0716 PROTEIN FXSA"/>
    <property type="match status" value="1"/>
</dbReference>
<evidence type="ECO:0000256" key="1">
    <source>
        <dbReference type="SAM" id="MobiDB-lite"/>
    </source>
</evidence>
<feature type="transmembrane region" description="Helical" evidence="2">
    <location>
        <begin position="70"/>
        <end position="99"/>
    </location>
</feature>